<evidence type="ECO:0000256" key="1">
    <source>
        <dbReference type="SAM" id="Phobius"/>
    </source>
</evidence>
<organism evidence="2 3">
    <name type="scientific">Pseudomicrostroma glucosiphilum</name>
    <dbReference type="NCBI Taxonomy" id="1684307"/>
    <lineage>
        <taxon>Eukaryota</taxon>
        <taxon>Fungi</taxon>
        <taxon>Dikarya</taxon>
        <taxon>Basidiomycota</taxon>
        <taxon>Ustilaginomycotina</taxon>
        <taxon>Exobasidiomycetes</taxon>
        <taxon>Microstromatales</taxon>
        <taxon>Microstromatales incertae sedis</taxon>
        <taxon>Pseudomicrostroma</taxon>
    </lineage>
</organism>
<feature type="transmembrane region" description="Helical" evidence="1">
    <location>
        <begin position="82"/>
        <end position="100"/>
    </location>
</feature>
<dbReference type="OrthoDB" id="40823at2759"/>
<accession>A0A316U1Y4</accession>
<feature type="transmembrane region" description="Helical" evidence="1">
    <location>
        <begin position="6"/>
        <end position="29"/>
    </location>
</feature>
<evidence type="ECO:0000313" key="3">
    <source>
        <dbReference type="Proteomes" id="UP000245942"/>
    </source>
</evidence>
<sequence>MRNGSPMFTLLSGYIGSIIFGTIMVFVAFDERSSKVMYLIHAPLWLIVFWFAEGFLVKLQVFATVSGSIVLWFVFQCRLLRFYILFLGLMSILYVVWDTLDDILYRKQNESDSGLLSRLVPGSRPISEQRR</sequence>
<dbReference type="PANTHER" id="PTHR33979:SF2">
    <property type="entry name" value="PEPTIDASE M50B-LIKE-DOMAIN-CONTAINING PROTEIN"/>
    <property type="match status" value="1"/>
</dbReference>
<gene>
    <name evidence="2" type="ORF">BCV69DRAFT_251089</name>
</gene>
<keyword evidence="1" id="KW-0472">Membrane</keyword>
<dbReference type="Proteomes" id="UP000245942">
    <property type="component" value="Unassembled WGS sequence"/>
</dbReference>
<name>A0A316U1Y4_9BASI</name>
<keyword evidence="1" id="KW-1133">Transmembrane helix</keyword>
<dbReference type="InterPro" id="IPR049500">
    <property type="entry name" value="Peptidase_M50B-like"/>
</dbReference>
<dbReference type="RefSeq" id="XP_025346532.1">
    <property type="nucleotide sequence ID" value="XM_025490413.1"/>
</dbReference>
<dbReference type="AlphaFoldDB" id="A0A316U1Y4"/>
<reference evidence="2 3" key="1">
    <citation type="journal article" date="2018" name="Mol. Biol. Evol.">
        <title>Broad Genomic Sampling Reveals a Smut Pathogenic Ancestry of the Fungal Clade Ustilaginomycotina.</title>
        <authorList>
            <person name="Kijpornyongpan T."/>
            <person name="Mondo S.J."/>
            <person name="Barry K."/>
            <person name="Sandor L."/>
            <person name="Lee J."/>
            <person name="Lipzen A."/>
            <person name="Pangilinan J."/>
            <person name="LaButti K."/>
            <person name="Hainaut M."/>
            <person name="Henrissat B."/>
            <person name="Grigoriev I.V."/>
            <person name="Spatafora J.W."/>
            <person name="Aime M.C."/>
        </authorList>
    </citation>
    <scope>NUCLEOTIDE SEQUENCE [LARGE SCALE GENOMIC DNA]</scope>
    <source>
        <strain evidence="2 3">MCA 4718</strain>
    </source>
</reference>
<keyword evidence="3" id="KW-1185">Reference proteome</keyword>
<dbReference type="GeneID" id="37012147"/>
<dbReference type="EMBL" id="KZ819331">
    <property type="protein sequence ID" value="PWN19372.1"/>
    <property type="molecule type" value="Genomic_DNA"/>
</dbReference>
<dbReference type="Pfam" id="PF13398">
    <property type="entry name" value="Peptidase_M50B"/>
    <property type="match status" value="1"/>
</dbReference>
<keyword evidence="1" id="KW-0812">Transmembrane</keyword>
<evidence type="ECO:0000313" key="2">
    <source>
        <dbReference type="EMBL" id="PWN19372.1"/>
    </source>
</evidence>
<dbReference type="PANTHER" id="PTHR33979">
    <property type="entry name" value="OS02G0221600 PROTEIN"/>
    <property type="match status" value="1"/>
</dbReference>
<protein>
    <submittedName>
        <fullName evidence="2">Uncharacterized protein</fullName>
    </submittedName>
</protein>
<proteinExistence type="predicted"/>